<dbReference type="Proteomes" id="UP000814033">
    <property type="component" value="Unassembled WGS sequence"/>
</dbReference>
<sequence length="343" mass="37311">MGTMKMHDDPAYAKIIADMPPNPKTGRKDLLDIITHLAENSNRQDVRALYGGTDDTAVRAQLDVFDFAALAPTVVPGTTWRVGLIDRGDIAFHFPLPPGPVQTIKITHRTGMKCRDEATGMMRLQQDLLGEDTVLSDYMLTFLRRCIAMPAGPQEPALPATMIIADLLAPHLPVLEPFLNSLPAPFTWQVAGPGPSTGPPRDDFPETYDGLIAFANERKESANKAYSIKLYELSAQGYGHGIEALSRAEVLEPQSMGPPERRLRAVLHANRAAAYLASGEASAALQDGCDAEKLDPSYLKGYIRQARAHEVLGDTGDRRTVLERALGCVNAVDALVVRSMLNS</sequence>
<accession>A0ACB8RT21</accession>
<reference evidence="1" key="1">
    <citation type="submission" date="2021-02" db="EMBL/GenBank/DDBJ databases">
        <authorList>
            <consortium name="DOE Joint Genome Institute"/>
            <person name="Ahrendt S."/>
            <person name="Looney B.P."/>
            <person name="Miyauchi S."/>
            <person name="Morin E."/>
            <person name="Drula E."/>
            <person name="Courty P.E."/>
            <person name="Chicoki N."/>
            <person name="Fauchery L."/>
            <person name="Kohler A."/>
            <person name="Kuo A."/>
            <person name="Labutti K."/>
            <person name="Pangilinan J."/>
            <person name="Lipzen A."/>
            <person name="Riley R."/>
            <person name="Andreopoulos W."/>
            <person name="He G."/>
            <person name="Johnson J."/>
            <person name="Barry K.W."/>
            <person name="Grigoriev I.V."/>
            <person name="Nagy L."/>
            <person name="Hibbett D."/>
            <person name="Henrissat B."/>
            <person name="Matheny P.B."/>
            <person name="Labbe J."/>
            <person name="Martin F."/>
        </authorList>
    </citation>
    <scope>NUCLEOTIDE SEQUENCE</scope>
    <source>
        <strain evidence="1">FP105234-sp</strain>
    </source>
</reference>
<name>A0ACB8RT21_9AGAM</name>
<proteinExistence type="predicted"/>
<dbReference type="EMBL" id="MU275906">
    <property type="protein sequence ID" value="KAI0047329.1"/>
    <property type="molecule type" value="Genomic_DNA"/>
</dbReference>
<organism evidence="1 2">
    <name type="scientific">Auriscalpium vulgare</name>
    <dbReference type="NCBI Taxonomy" id="40419"/>
    <lineage>
        <taxon>Eukaryota</taxon>
        <taxon>Fungi</taxon>
        <taxon>Dikarya</taxon>
        <taxon>Basidiomycota</taxon>
        <taxon>Agaricomycotina</taxon>
        <taxon>Agaricomycetes</taxon>
        <taxon>Russulales</taxon>
        <taxon>Auriscalpiaceae</taxon>
        <taxon>Auriscalpium</taxon>
    </lineage>
</organism>
<gene>
    <name evidence="1" type="ORF">FA95DRAFT_1606134</name>
</gene>
<evidence type="ECO:0000313" key="1">
    <source>
        <dbReference type="EMBL" id="KAI0047329.1"/>
    </source>
</evidence>
<reference evidence="1" key="2">
    <citation type="journal article" date="2022" name="New Phytol.">
        <title>Evolutionary transition to the ectomycorrhizal habit in the genomes of a hyperdiverse lineage of mushroom-forming fungi.</title>
        <authorList>
            <person name="Looney B."/>
            <person name="Miyauchi S."/>
            <person name="Morin E."/>
            <person name="Drula E."/>
            <person name="Courty P.E."/>
            <person name="Kohler A."/>
            <person name="Kuo A."/>
            <person name="LaButti K."/>
            <person name="Pangilinan J."/>
            <person name="Lipzen A."/>
            <person name="Riley R."/>
            <person name="Andreopoulos W."/>
            <person name="He G."/>
            <person name="Johnson J."/>
            <person name="Nolan M."/>
            <person name="Tritt A."/>
            <person name="Barry K.W."/>
            <person name="Grigoriev I.V."/>
            <person name="Nagy L.G."/>
            <person name="Hibbett D."/>
            <person name="Henrissat B."/>
            <person name="Matheny P.B."/>
            <person name="Labbe J."/>
            <person name="Martin F.M."/>
        </authorList>
    </citation>
    <scope>NUCLEOTIDE SEQUENCE</scope>
    <source>
        <strain evidence="1">FP105234-sp</strain>
    </source>
</reference>
<evidence type="ECO:0000313" key="2">
    <source>
        <dbReference type="Proteomes" id="UP000814033"/>
    </source>
</evidence>
<comment type="caution">
    <text evidence="1">The sequence shown here is derived from an EMBL/GenBank/DDBJ whole genome shotgun (WGS) entry which is preliminary data.</text>
</comment>
<protein>
    <submittedName>
        <fullName evidence="1">Uncharacterized protein</fullName>
    </submittedName>
</protein>
<keyword evidence="2" id="KW-1185">Reference proteome</keyword>